<evidence type="ECO:0000313" key="7">
    <source>
        <dbReference type="EMBL" id="CAB9506077.1"/>
    </source>
</evidence>
<keyword evidence="4" id="KW-1133">Transmembrane helix</keyword>
<keyword evidence="8" id="KW-1185">Reference proteome</keyword>
<dbReference type="InterPro" id="IPR007248">
    <property type="entry name" value="Mpv17_PMP22"/>
</dbReference>
<comment type="similarity">
    <text evidence="2 6">Belongs to the peroxisomal membrane protein PXMP2/4 family.</text>
</comment>
<dbReference type="EMBL" id="CAICTM010000252">
    <property type="protein sequence ID" value="CAB9506077.1"/>
    <property type="molecule type" value="Genomic_DNA"/>
</dbReference>
<proteinExistence type="inferred from homology"/>
<keyword evidence="3" id="KW-0812">Transmembrane</keyword>
<evidence type="ECO:0000256" key="5">
    <source>
        <dbReference type="ARBA" id="ARBA00023136"/>
    </source>
</evidence>
<comment type="subcellular location">
    <subcellularLocation>
        <location evidence="1">Membrane</location>
        <topology evidence="1">Multi-pass membrane protein</topology>
    </subcellularLocation>
</comment>
<evidence type="ECO:0000256" key="6">
    <source>
        <dbReference type="RuleBase" id="RU363053"/>
    </source>
</evidence>
<name>A0A9N8DNX8_9STRA</name>
<organism evidence="7 8">
    <name type="scientific">Seminavis robusta</name>
    <dbReference type="NCBI Taxonomy" id="568900"/>
    <lineage>
        <taxon>Eukaryota</taxon>
        <taxon>Sar</taxon>
        <taxon>Stramenopiles</taxon>
        <taxon>Ochrophyta</taxon>
        <taxon>Bacillariophyta</taxon>
        <taxon>Bacillariophyceae</taxon>
        <taxon>Bacillariophycidae</taxon>
        <taxon>Naviculales</taxon>
        <taxon>Naviculaceae</taxon>
        <taxon>Seminavis</taxon>
    </lineage>
</organism>
<gene>
    <name evidence="7" type="ORF">SEMRO_253_G099850.1</name>
</gene>
<dbReference type="Proteomes" id="UP001153069">
    <property type="component" value="Unassembled WGS sequence"/>
</dbReference>
<dbReference type="GO" id="GO:0016020">
    <property type="term" value="C:membrane"/>
    <property type="evidence" value="ECO:0007669"/>
    <property type="project" value="UniProtKB-SubCell"/>
</dbReference>
<evidence type="ECO:0000313" key="8">
    <source>
        <dbReference type="Proteomes" id="UP001153069"/>
    </source>
</evidence>
<comment type="caution">
    <text evidence="7">The sequence shown here is derived from an EMBL/GenBank/DDBJ whole genome shotgun (WGS) entry which is preliminary data.</text>
</comment>
<evidence type="ECO:0000256" key="2">
    <source>
        <dbReference type="ARBA" id="ARBA00006824"/>
    </source>
</evidence>
<keyword evidence="5" id="KW-0472">Membrane</keyword>
<dbReference type="PANTHER" id="PTHR11266">
    <property type="entry name" value="PEROXISOMAL MEMBRANE PROTEIN 2, PXMP2 MPV17"/>
    <property type="match status" value="1"/>
</dbReference>
<evidence type="ECO:0000256" key="4">
    <source>
        <dbReference type="ARBA" id="ARBA00022989"/>
    </source>
</evidence>
<dbReference type="PANTHER" id="PTHR11266:SF104">
    <property type="entry name" value="MPV17-LIKE PROTEIN"/>
    <property type="match status" value="1"/>
</dbReference>
<sequence>MLALRQASTLRPLAGQLTTRSNSRLKILPKRFSSTKTATNNNAQGEKATKKGFVEWYEGHLESRPVVTKMLTGCCLWGLGDIVAQVVPHMANSEPDKKPLEYDFPRTGRAVLFGFALHAPTSHVHFNFLEWLTHRVGVTGLGIPVFKAFMEQFVYWGWISNAMYLGAMGAMQGHSPEKITTKIHDSIWGLMKAQWAFWVPVQLLNFRFIPVRHQLNVVLVTSIVWTALLSFWYPPEKAIKAEEETTTTTTTAKAAKEE</sequence>
<dbReference type="AlphaFoldDB" id="A0A9N8DNX8"/>
<evidence type="ECO:0000256" key="3">
    <source>
        <dbReference type="ARBA" id="ARBA00022692"/>
    </source>
</evidence>
<dbReference type="OrthoDB" id="430207at2759"/>
<reference evidence="7" key="1">
    <citation type="submission" date="2020-06" db="EMBL/GenBank/DDBJ databases">
        <authorList>
            <consortium name="Plant Systems Biology data submission"/>
        </authorList>
    </citation>
    <scope>NUCLEOTIDE SEQUENCE</scope>
    <source>
        <strain evidence="7">D6</strain>
    </source>
</reference>
<dbReference type="Pfam" id="PF04117">
    <property type="entry name" value="Mpv17_PMP22"/>
    <property type="match status" value="1"/>
</dbReference>
<protein>
    <submittedName>
        <fullName evidence="7">Protein SYM1</fullName>
    </submittedName>
</protein>
<dbReference type="GO" id="GO:0005737">
    <property type="term" value="C:cytoplasm"/>
    <property type="evidence" value="ECO:0007669"/>
    <property type="project" value="TreeGrafter"/>
</dbReference>
<evidence type="ECO:0000256" key="1">
    <source>
        <dbReference type="ARBA" id="ARBA00004141"/>
    </source>
</evidence>
<accession>A0A9N8DNX8</accession>